<dbReference type="NCBIfam" id="NF045780">
    <property type="entry name" value="TrlF_fam_ATP"/>
    <property type="match status" value="1"/>
</dbReference>
<protein>
    <recommendedName>
        <fullName evidence="1">Polymerase/histidinol phosphatase N-terminal domain-containing protein</fullName>
    </recommendedName>
</protein>
<dbReference type="InterPro" id="IPR003141">
    <property type="entry name" value="Pol/His_phosphatase_N"/>
</dbReference>
<proteinExistence type="predicted"/>
<dbReference type="GO" id="GO:0005524">
    <property type="term" value="F:ATP binding"/>
    <property type="evidence" value="ECO:0007669"/>
    <property type="project" value="InterPro"/>
</dbReference>
<evidence type="ECO:0000313" key="2">
    <source>
        <dbReference type="EMBL" id="KQC86108.1"/>
    </source>
</evidence>
<dbReference type="Proteomes" id="UP000050833">
    <property type="component" value="Unassembled WGS sequence"/>
</dbReference>
<dbReference type="Gene3D" id="3.40.50.300">
    <property type="entry name" value="P-loop containing nucleotide triphosphate hydrolases"/>
    <property type="match status" value="2"/>
</dbReference>
<dbReference type="EMBL" id="LLKB01000001">
    <property type="protein sequence ID" value="KQC86108.1"/>
    <property type="molecule type" value="Genomic_DNA"/>
</dbReference>
<gene>
    <name evidence="2" type="ORF">APZ18_02620</name>
</gene>
<dbReference type="SMART" id="SM00481">
    <property type="entry name" value="POLIIIAc"/>
    <property type="match status" value="1"/>
</dbReference>
<accession>A0AAW3JTB0</accession>
<dbReference type="GO" id="GO:0035312">
    <property type="term" value="F:5'-3' DNA exonuclease activity"/>
    <property type="evidence" value="ECO:0007669"/>
    <property type="project" value="TreeGrafter"/>
</dbReference>
<dbReference type="InterPro" id="IPR027417">
    <property type="entry name" value="P-loop_NTPase"/>
</dbReference>
<evidence type="ECO:0000313" key="3">
    <source>
        <dbReference type="Proteomes" id="UP000050833"/>
    </source>
</evidence>
<dbReference type="InterPro" id="IPR003959">
    <property type="entry name" value="ATPase_AAA_core"/>
</dbReference>
<comment type="caution">
    <text evidence="2">The sequence shown here is derived from an EMBL/GenBank/DDBJ whole genome shotgun (WGS) entry which is preliminary data.</text>
</comment>
<dbReference type="GO" id="GO:0016887">
    <property type="term" value="F:ATP hydrolysis activity"/>
    <property type="evidence" value="ECO:0007669"/>
    <property type="project" value="InterPro"/>
</dbReference>
<dbReference type="GO" id="GO:0004534">
    <property type="term" value="F:5'-3' RNA exonuclease activity"/>
    <property type="evidence" value="ECO:0007669"/>
    <property type="project" value="TreeGrafter"/>
</dbReference>
<keyword evidence="3" id="KW-1185">Reference proteome</keyword>
<dbReference type="SUPFAM" id="SSF89550">
    <property type="entry name" value="PHP domain-like"/>
    <property type="match status" value="1"/>
</dbReference>
<dbReference type="Pfam" id="PF13304">
    <property type="entry name" value="AAA_21"/>
    <property type="match status" value="1"/>
</dbReference>
<dbReference type="SUPFAM" id="SSF52540">
    <property type="entry name" value="P-loop containing nucleoside triphosphate hydrolases"/>
    <property type="match status" value="1"/>
</dbReference>
<dbReference type="RefSeq" id="WP_055941347.1">
    <property type="nucleotide sequence ID" value="NZ_JAQDCV010000008.1"/>
</dbReference>
<dbReference type="InterPro" id="IPR052018">
    <property type="entry name" value="PHP_domain"/>
</dbReference>
<evidence type="ECO:0000259" key="1">
    <source>
        <dbReference type="SMART" id="SM00481"/>
    </source>
</evidence>
<dbReference type="CDD" id="cd00267">
    <property type="entry name" value="ABC_ATPase"/>
    <property type="match status" value="1"/>
</dbReference>
<dbReference type="InterPro" id="IPR016195">
    <property type="entry name" value="Pol/histidinol_Pase-like"/>
</dbReference>
<name>A0AAW3JTB0_9FIRM</name>
<dbReference type="InterPro" id="IPR004013">
    <property type="entry name" value="PHP_dom"/>
</dbReference>
<dbReference type="AlphaFoldDB" id="A0AAW3JTB0"/>
<feature type="domain" description="Polymerase/histidinol phosphatase N-terminal" evidence="1">
    <location>
        <begin position="11"/>
        <end position="81"/>
    </location>
</feature>
<sequence length="922" mass="106470">MENVGLKWYKCDFHLHTMNSRCYKNKEIDTVNEWIDEVKNKGLKCIAVTDHNDYRKIDEIKKLGEENNIVVFPGVELSCDSSKIHVLVLFDIDCDGNNVQEFLNQLKIFKDNLGDSGHTADGDIFHACETAQLKGALVIPAHIDEFSGLSDMSYDNICKLLDRRYINAVQVVNDDIWESYANEGITMISQKLTEKYGTQISEEQAKKWYKVYEIAKNRDIPMLRFSDNPFSDKSSEHGLWGIGKSYTWLKMSQTPKLESVRQALISYDMRVKKDVECSNIPDNQPDMIIRKIQISDCILNEKEDIQISFNPQMNTIIGGRGSGKSSIIRTIAGAMNSFSGENLNIISEEQKNFYKENGKSKSSGTRKGIFKRTSQVSVFIERLSDLYKIEVTNIKGMENQTRKLFKYIDGDWNVIEDEHFLDLFKAQIFTQKQIYELAMDSNSLMAIIDADIKELPQCLSEKDAALNNLVSKALEISNSKRVILDKPRLETELLDIESQISKYEKSGISDTLKEKQLFDDQEKALLSYIDRKKNKIDEIKKYLDEVVIEYDDVTDPEIKSLLEEDLNEFKVDIKRLSQFSNEMLLKNDKLFEKIDNTEWKKKRIAIQNKYVSVMQNLQDNGLDTVKLDTLIEQRNNKKEEIDKILNKEKELCKLEAEYESLENVYRNKVDIIYKLRNDFIQEVIGNDKNIKFQLVKNRNRNSFINTLKAIMQKEIPSVDDDINELADLYFKKGDGIEKYKKMLISIRNKEDQKSLNKKTRDIITSIAEDSFARMIAFIPDDDLSVSYRPEKAKKFIPLSNASAGQKTTTILTFLLAYGNQPLLLDQPEDDLDNRLVYDLIVARLKIAKSKRQIIVVTHNANIPVNGDSEYIISMDSETDIIQVNQTGTMDDESIRQEICDVMEGTKDAFEMRAKKYHFHIKE</sequence>
<dbReference type="InterPro" id="IPR054787">
    <property type="entry name" value="TrlF_ATPase"/>
</dbReference>
<organism evidence="2 3">
    <name type="scientific">Butyribacter intestini</name>
    <dbReference type="NCBI Taxonomy" id="1703332"/>
    <lineage>
        <taxon>Bacteria</taxon>
        <taxon>Bacillati</taxon>
        <taxon>Bacillota</taxon>
        <taxon>Clostridia</taxon>
        <taxon>Lachnospirales</taxon>
        <taxon>Lachnospiraceae</taxon>
        <taxon>Butyribacter</taxon>
    </lineage>
</organism>
<dbReference type="Gene3D" id="3.20.20.140">
    <property type="entry name" value="Metal-dependent hydrolases"/>
    <property type="match status" value="1"/>
</dbReference>
<dbReference type="PANTHER" id="PTHR42924:SF3">
    <property type="entry name" value="POLYMERASE_HISTIDINOL PHOSPHATASE N-TERMINAL DOMAIN-CONTAINING PROTEIN"/>
    <property type="match status" value="1"/>
</dbReference>
<reference evidence="2 3" key="1">
    <citation type="submission" date="2015-10" db="EMBL/GenBank/DDBJ databases">
        <title>Butyribacter intestini gen. nov., sp. nov., a butyric acid-producing bacterium of the family Lachnospiraceae isolated from the human faeces.</title>
        <authorList>
            <person name="Zou Y."/>
            <person name="Xue W."/>
            <person name="Luo G."/>
            <person name="Lv M."/>
        </authorList>
    </citation>
    <scope>NUCLEOTIDE SEQUENCE [LARGE SCALE GENOMIC DNA]</scope>
    <source>
        <strain evidence="2 3">TF01-11</strain>
    </source>
</reference>
<dbReference type="CDD" id="cd07432">
    <property type="entry name" value="PHP_HisPPase"/>
    <property type="match status" value="1"/>
</dbReference>
<dbReference type="PANTHER" id="PTHR42924">
    <property type="entry name" value="EXONUCLEASE"/>
    <property type="match status" value="1"/>
</dbReference>
<dbReference type="Pfam" id="PF02811">
    <property type="entry name" value="PHP"/>
    <property type="match status" value="1"/>
</dbReference>